<dbReference type="PANTHER" id="PTHR43662">
    <property type="match status" value="1"/>
</dbReference>
<feature type="domain" description="WSC" evidence="3">
    <location>
        <begin position="409"/>
        <end position="505"/>
    </location>
</feature>
<dbReference type="PANTHER" id="PTHR43662:SF11">
    <property type="entry name" value="WSC DOMAIN-CONTAINING PROTEIN"/>
    <property type="match status" value="1"/>
</dbReference>
<evidence type="ECO:0000256" key="1">
    <source>
        <dbReference type="SAM" id="MobiDB-lite"/>
    </source>
</evidence>
<dbReference type="EMBL" id="UNSH01000036">
    <property type="protein sequence ID" value="SZF01268.1"/>
    <property type="molecule type" value="Genomic_DNA"/>
</dbReference>
<evidence type="ECO:0000256" key="2">
    <source>
        <dbReference type="SAM" id="SignalP"/>
    </source>
</evidence>
<dbReference type="InterPro" id="IPR002889">
    <property type="entry name" value="WSC_carb-bd"/>
</dbReference>
<dbReference type="Pfam" id="PF01822">
    <property type="entry name" value="WSC"/>
    <property type="match status" value="1"/>
</dbReference>
<evidence type="ECO:0000313" key="4">
    <source>
        <dbReference type="EMBL" id="SZF01268.1"/>
    </source>
</evidence>
<feature type="chain" id="PRO_5016731886" description="WSC domain-containing protein" evidence="2">
    <location>
        <begin position="19"/>
        <end position="523"/>
    </location>
</feature>
<dbReference type="Pfam" id="PF09362">
    <property type="entry name" value="DUF1996"/>
    <property type="match status" value="1"/>
</dbReference>
<keyword evidence="2" id="KW-0732">Signal</keyword>
<evidence type="ECO:0000259" key="3">
    <source>
        <dbReference type="PROSITE" id="PS51212"/>
    </source>
</evidence>
<feature type="region of interest" description="Disordered" evidence="1">
    <location>
        <begin position="179"/>
        <end position="203"/>
    </location>
</feature>
<reference evidence="4 5" key="1">
    <citation type="submission" date="2017-11" db="EMBL/GenBank/DDBJ databases">
        <authorList>
            <person name="Kracher B."/>
        </authorList>
    </citation>
    <scope>NUCLEOTIDE SEQUENCE [LARGE SCALE GENOMIC DNA]</scope>
    <source>
        <strain evidence="4 5">RACE1</strain>
    </source>
</reference>
<accession>A0A383UNG9</accession>
<feature type="signal peptide" evidence="2">
    <location>
        <begin position="1"/>
        <end position="18"/>
    </location>
</feature>
<dbReference type="PROSITE" id="PS51212">
    <property type="entry name" value="WSC"/>
    <property type="match status" value="1"/>
</dbReference>
<proteinExistence type="predicted"/>
<dbReference type="AlphaFoldDB" id="A0A383UNG9"/>
<protein>
    <recommendedName>
        <fullName evidence="3">WSC domain-containing protein</fullName>
    </recommendedName>
</protein>
<dbReference type="VEuPathDB" id="FungiDB:BLGHR1_12028"/>
<evidence type="ECO:0000313" key="5">
    <source>
        <dbReference type="Proteomes" id="UP000275772"/>
    </source>
</evidence>
<sequence>MLLSTSIPLSFLVWACSAYSPSERTFTVNHFYGQQNLITARMDPILSPDGPSGHVHAVQGGNAFAMSMSDEQALKSTCTSSLVKNDKSNYWTPALYFQDPETGKLEAVDLSYMQVYYFFEATSDVIKPFPPGLRIVVGDPSLRTPPPTGGLLINDLSEGTPQPVQWTCPRSNDRPPLYPENSDGLNGAGIQDPRNPGSGVGFPDRNCDGFASPLRADIHFPSCYNPDAGLRDYKNNMQFPTKGNCPSGWVHVPHLFYEVYWDTAKFADRWSQGDGSQPFVLANGDPTGYSLHGDFIAGWDVQTLQQIIDNCNTGTSAMHTCPGLIGGLEDPSTTCTIDNPFPKEAVSGVLSALPGDNPIGAWGRRKKSVRSSLLSSISGLFTAAERANTLIEKRSSLVSPPNNAQVQPGWSYIGCLADNNREDNVVANYTSLDSAPQFLTNAKCVAYCEGAGYSIASTKNSSECYCSNATTFSNKIPSNSCDGPCEGDTSQTCGGTSSISVYSKDPIYTKTRPRIHKNDIFLH</sequence>
<name>A0A383UNG9_BLUHO</name>
<organism evidence="4 5">
    <name type="scientific">Blumeria hordei</name>
    <name type="common">Barley powdery mildew</name>
    <name type="synonym">Blumeria graminis f. sp. hordei</name>
    <dbReference type="NCBI Taxonomy" id="2867405"/>
    <lineage>
        <taxon>Eukaryota</taxon>
        <taxon>Fungi</taxon>
        <taxon>Dikarya</taxon>
        <taxon>Ascomycota</taxon>
        <taxon>Pezizomycotina</taxon>
        <taxon>Leotiomycetes</taxon>
        <taxon>Erysiphales</taxon>
        <taxon>Erysiphaceae</taxon>
        <taxon>Blumeria</taxon>
    </lineage>
</organism>
<gene>
    <name evidence="4" type="ORF">BLGHR1_12028</name>
</gene>
<dbReference type="Proteomes" id="UP000275772">
    <property type="component" value="Unassembled WGS sequence"/>
</dbReference>
<dbReference type="InterPro" id="IPR018535">
    <property type="entry name" value="DUF1996"/>
</dbReference>
<dbReference type="SMART" id="SM00321">
    <property type="entry name" value="WSC"/>
    <property type="match status" value="1"/>
</dbReference>